<keyword evidence="4 13" id="KW-0812">Transmembrane</keyword>
<dbReference type="EMBL" id="JBHLTP010000020">
    <property type="protein sequence ID" value="MFC0525634.1"/>
    <property type="molecule type" value="Genomic_DNA"/>
</dbReference>
<keyword evidence="9 13" id="KW-0067">ATP-binding</keyword>
<dbReference type="InterPro" id="IPR041569">
    <property type="entry name" value="AAA_lid_3"/>
</dbReference>
<dbReference type="GO" id="GO:0008237">
    <property type="term" value="F:metallopeptidase activity"/>
    <property type="evidence" value="ECO:0007669"/>
    <property type="project" value="UniProtKB-KW"/>
</dbReference>
<feature type="binding site" evidence="13">
    <location>
        <position position="430"/>
    </location>
    <ligand>
        <name>Zn(2+)</name>
        <dbReference type="ChEBI" id="CHEBI:29105"/>
        <note>catalytic</note>
    </ligand>
</feature>
<feature type="transmembrane region" description="Helical" evidence="13">
    <location>
        <begin position="115"/>
        <end position="136"/>
    </location>
</feature>
<reference evidence="17 18" key="1">
    <citation type="submission" date="2024-09" db="EMBL/GenBank/DDBJ databases">
        <authorList>
            <person name="Sun Q."/>
            <person name="Mori K."/>
        </authorList>
    </citation>
    <scope>NUCLEOTIDE SEQUENCE [LARGE SCALE GENOMIC DNA]</scope>
    <source>
        <strain evidence="17 18">NCAIM B.02529</strain>
    </source>
</reference>
<feature type="domain" description="AAA+ ATPase" evidence="16">
    <location>
        <begin position="199"/>
        <end position="338"/>
    </location>
</feature>
<comment type="subunit">
    <text evidence="13">Homohexamer.</text>
</comment>
<evidence type="ECO:0000256" key="10">
    <source>
        <dbReference type="ARBA" id="ARBA00022989"/>
    </source>
</evidence>
<dbReference type="InterPro" id="IPR003959">
    <property type="entry name" value="ATPase_AAA_core"/>
</dbReference>
<name>A0ABV6LTG8_9BACI</name>
<dbReference type="Pfam" id="PF17862">
    <property type="entry name" value="AAA_lid_3"/>
    <property type="match status" value="1"/>
</dbReference>
<keyword evidence="6 13" id="KW-0547">Nucleotide-binding</keyword>
<keyword evidence="10 13" id="KW-1133">Transmembrane helix</keyword>
<keyword evidence="7 13" id="KW-0378">Hydrolase</keyword>
<comment type="function">
    <text evidence="13">Acts as a processive, ATP-dependent zinc metallopeptidase for both cytoplasmic and membrane proteins. Plays a role in the quality control of integral membrane proteins.</text>
</comment>
<keyword evidence="18" id="KW-1185">Reference proteome</keyword>
<dbReference type="InterPro" id="IPR000642">
    <property type="entry name" value="Peptidase_M41"/>
</dbReference>
<evidence type="ECO:0000313" key="17">
    <source>
        <dbReference type="EMBL" id="MFC0525634.1"/>
    </source>
</evidence>
<feature type="binding site" evidence="13">
    <location>
        <position position="434"/>
    </location>
    <ligand>
        <name>Zn(2+)</name>
        <dbReference type="ChEBI" id="CHEBI:29105"/>
        <note>catalytic</note>
    </ligand>
</feature>
<evidence type="ECO:0000256" key="9">
    <source>
        <dbReference type="ARBA" id="ARBA00022840"/>
    </source>
</evidence>
<dbReference type="Pfam" id="PF06480">
    <property type="entry name" value="FtsH_ext"/>
    <property type="match status" value="1"/>
</dbReference>
<feature type="transmembrane region" description="Helical" evidence="13">
    <location>
        <begin position="9"/>
        <end position="27"/>
    </location>
</feature>
<gene>
    <name evidence="13 17" type="primary">ftsH</name>
    <name evidence="17" type="ORF">ACFFGV_18810</name>
</gene>
<dbReference type="SMART" id="SM00382">
    <property type="entry name" value="AAA"/>
    <property type="match status" value="1"/>
</dbReference>
<keyword evidence="8 13" id="KW-0862">Zinc</keyword>
<feature type="binding site" evidence="13">
    <location>
        <begin position="207"/>
        <end position="214"/>
    </location>
    <ligand>
        <name>ATP</name>
        <dbReference type="ChEBI" id="CHEBI:30616"/>
    </ligand>
</feature>
<evidence type="ECO:0000256" key="6">
    <source>
        <dbReference type="ARBA" id="ARBA00022741"/>
    </source>
</evidence>
<keyword evidence="3 13" id="KW-0645">Protease</keyword>
<evidence type="ECO:0000256" key="11">
    <source>
        <dbReference type="ARBA" id="ARBA00023049"/>
    </source>
</evidence>
<dbReference type="Gene3D" id="3.40.50.300">
    <property type="entry name" value="P-loop containing nucleotide triphosphate hydrolases"/>
    <property type="match status" value="1"/>
</dbReference>
<comment type="caution">
    <text evidence="17">The sequence shown here is derived from an EMBL/GenBank/DDBJ whole genome shotgun (WGS) entry which is preliminary data.</text>
</comment>
<evidence type="ECO:0000256" key="12">
    <source>
        <dbReference type="ARBA" id="ARBA00023136"/>
    </source>
</evidence>
<evidence type="ECO:0000256" key="5">
    <source>
        <dbReference type="ARBA" id="ARBA00022723"/>
    </source>
</evidence>
<dbReference type="CDD" id="cd19501">
    <property type="entry name" value="RecA-like_FtsH"/>
    <property type="match status" value="1"/>
</dbReference>
<dbReference type="SUPFAM" id="SSF52540">
    <property type="entry name" value="P-loop containing nucleoside triphosphate hydrolases"/>
    <property type="match status" value="1"/>
</dbReference>
<dbReference type="InterPro" id="IPR003960">
    <property type="entry name" value="ATPase_AAA_CS"/>
</dbReference>
<feature type="region of interest" description="Disordered" evidence="15">
    <location>
        <begin position="618"/>
        <end position="670"/>
    </location>
</feature>
<comment type="subcellular location">
    <subcellularLocation>
        <location evidence="13">Cell membrane</location>
        <topology evidence="13">Multi-pass membrane protein</topology>
        <orientation evidence="13">Cytoplasmic side</orientation>
    </subcellularLocation>
    <subcellularLocation>
        <location evidence="1">Membrane</location>
    </subcellularLocation>
</comment>
<comment type="similarity">
    <text evidence="13">In the central section; belongs to the AAA ATPase family.</text>
</comment>
<feature type="active site" evidence="13">
    <location>
        <position position="431"/>
    </location>
</feature>
<dbReference type="InterPro" id="IPR037219">
    <property type="entry name" value="Peptidase_M41-like"/>
</dbReference>
<feature type="compositionally biased region" description="Basic and acidic residues" evidence="15">
    <location>
        <begin position="618"/>
        <end position="632"/>
    </location>
</feature>
<feature type="compositionally biased region" description="Acidic residues" evidence="15">
    <location>
        <begin position="660"/>
        <end position="670"/>
    </location>
</feature>
<evidence type="ECO:0000256" key="7">
    <source>
        <dbReference type="ARBA" id="ARBA00022801"/>
    </source>
</evidence>
<dbReference type="SUPFAM" id="SSF140990">
    <property type="entry name" value="FtsH protease domain-like"/>
    <property type="match status" value="1"/>
</dbReference>
<keyword evidence="13" id="KW-1003">Cell membrane</keyword>
<evidence type="ECO:0000313" key="18">
    <source>
        <dbReference type="Proteomes" id="UP001589836"/>
    </source>
</evidence>
<comment type="cofactor">
    <cofactor evidence="13">
        <name>Zn(2+)</name>
        <dbReference type="ChEBI" id="CHEBI:29105"/>
    </cofactor>
    <text evidence="13">Binds 1 zinc ion per subunit.</text>
</comment>
<dbReference type="Gene3D" id="1.20.58.760">
    <property type="entry name" value="Peptidase M41"/>
    <property type="match status" value="1"/>
</dbReference>
<dbReference type="InterPro" id="IPR027417">
    <property type="entry name" value="P-loop_NTPase"/>
</dbReference>
<evidence type="ECO:0000256" key="15">
    <source>
        <dbReference type="SAM" id="MobiDB-lite"/>
    </source>
</evidence>
<sequence>MNRVFRNTIFYALIFLVVIGVVGLFNGDNDQDTQLSYIEFKDALNNGQVEKMTVQYTNHAYNVTGELASGEDEENSFTSIIPDNEQIIQNITTIAEEQNLGESLSFEAAEEPSGWVRFLTSIIPFVIIFILFFFLLNQAQGGGSRVMNFGKSKAKLFSEDKKKVRFKDVAGADEEKQELVEVVDFLKDPRKFAQIGARIPKGVLLVGPPGTGKTLLARAVAGEAGVPFFSISGSDFVEMFVGVGASRVRDLFENAKKNSPCIIFIDEIDAVGRQRGAGLGGGHDEREQTLNQLLVEMDGFGANEGIIIISATNRPDILDPALLRPGRFDRQITVNRPDLKGREEVLKVHVRNKPLDEDSVDLHTIAMRTPGFSGADLENLLNEAALVAARADKEKIDMVSIDEAIDRVIAGPAKKSRVVSEKERNIVAHHESGHTIIGMVLDEADAVHKVTIVPRGQAGGYAVMLPKEDRFMMTKPELLDKITGLLGGRVAEEIMFGEASTGASNDFQRTTNIARKMVTEYGMSEKLGPLQFGGGGGQVFLGRDIQNEQNYSDQIAYEIDQEVQRIVKECYDRAKQILTENREQLELIAQTLLEVETLDATEIRSLFEKGVLPEDSEAARIKEDNTKADSDVKVNINSKSEEDAAEEKTKQEDTTTEAPSNDETDEDQNK</sequence>
<keyword evidence="11 13" id="KW-0482">Metalloprotease</keyword>
<feature type="compositionally biased region" description="Basic and acidic residues" evidence="15">
    <location>
        <begin position="639"/>
        <end position="653"/>
    </location>
</feature>
<dbReference type="PANTHER" id="PTHR23076">
    <property type="entry name" value="METALLOPROTEASE M41 FTSH"/>
    <property type="match status" value="1"/>
</dbReference>
<evidence type="ECO:0000256" key="4">
    <source>
        <dbReference type="ARBA" id="ARBA00022692"/>
    </source>
</evidence>
<dbReference type="NCBIfam" id="TIGR01241">
    <property type="entry name" value="FtsH_fam"/>
    <property type="match status" value="1"/>
</dbReference>
<dbReference type="Proteomes" id="UP001589836">
    <property type="component" value="Unassembled WGS sequence"/>
</dbReference>
<feature type="binding site" evidence="13">
    <location>
        <position position="506"/>
    </location>
    <ligand>
        <name>Zn(2+)</name>
        <dbReference type="ChEBI" id="CHEBI:29105"/>
        <note>catalytic</note>
    </ligand>
</feature>
<organism evidence="17 18">
    <name type="scientific">Pontibacillus salicampi</name>
    <dbReference type="NCBI Taxonomy" id="1449801"/>
    <lineage>
        <taxon>Bacteria</taxon>
        <taxon>Bacillati</taxon>
        <taxon>Bacillota</taxon>
        <taxon>Bacilli</taxon>
        <taxon>Bacillales</taxon>
        <taxon>Bacillaceae</taxon>
        <taxon>Pontibacillus</taxon>
    </lineage>
</organism>
<proteinExistence type="inferred from homology"/>
<keyword evidence="5 13" id="KW-0479">Metal-binding</keyword>
<dbReference type="InterPro" id="IPR003593">
    <property type="entry name" value="AAA+_ATPase"/>
</dbReference>
<dbReference type="InterPro" id="IPR011546">
    <property type="entry name" value="Pept_M41_FtsH_extracell"/>
</dbReference>
<protein>
    <recommendedName>
        <fullName evidence="13">ATP-dependent zinc metalloprotease FtsH</fullName>
        <ecNumber evidence="13">3.4.24.-</ecNumber>
    </recommendedName>
</protein>
<evidence type="ECO:0000256" key="2">
    <source>
        <dbReference type="ARBA" id="ARBA00010044"/>
    </source>
</evidence>
<dbReference type="HAMAP" id="MF_01458">
    <property type="entry name" value="FtsH"/>
    <property type="match status" value="1"/>
</dbReference>
<dbReference type="PROSITE" id="PS00674">
    <property type="entry name" value="AAA"/>
    <property type="match status" value="1"/>
</dbReference>
<accession>A0ABV6LTG8</accession>
<dbReference type="PANTHER" id="PTHR23076:SF113">
    <property type="entry name" value="ATP-DEPENDENT ZINC METALLOPROTEASE FTSH 1, CHLOROPLASTIC-RELATED"/>
    <property type="match status" value="1"/>
</dbReference>
<evidence type="ECO:0000259" key="16">
    <source>
        <dbReference type="SMART" id="SM00382"/>
    </source>
</evidence>
<dbReference type="EC" id="3.4.24.-" evidence="13"/>
<evidence type="ECO:0000256" key="3">
    <source>
        <dbReference type="ARBA" id="ARBA00022670"/>
    </source>
</evidence>
<comment type="similarity">
    <text evidence="2 13">In the C-terminal section; belongs to the peptidase M41 family.</text>
</comment>
<dbReference type="RefSeq" id="WP_377351164.1">
    <property type="nucleotide sequence ID" value="NZ_JBHLTP010000020.1"/>
</dbReference>
<dbReference type="Gene3D" id="1.10.8.60">
    <property type="match status" value="1"/>
</dbReference>
<evidence type="ECO:0000256" key="14">
    <source>
        <dbReference type="RuleBase" id="RU003651"/>
    </source>
</evidence>
<comment type="similarity">
    <text evidence="14">Belongs to the AAA ATPase family.</text>
</comment>
<evidence type="ECO:0000256" key="8">
    <source>
        <dbReference type="ARBA" id="ARBA00022833"/>
    </source>
</evidence>
<dbReference type="Pfam" id="PF00004">
    <property type="entry name" value="AAA"/>
    <property type="match status" value="1"/>
</dbReference>
<dbReference type="Pfam" id="PF01434">
    <property type="entry name" value="Peptidase_M41"/>
    <property type="match status" value="1"/>
</dbReference>
<dbReference type="InterPro" id="IPR005936">
    <property type="entry name" value="FtsH"/>
</dbReference>
<keyword evidence="12 13" id="KW-0472">Membrane</keyword>
<evidence type="ECO:0000256" key="1">
    <source>
        <dbReference type="ARBA" id="ARBA00004370"/>
    </source>
</evidence>
<evidence type="ECO:0000256" key="13">
    <source>
        <dbReference type="HAMAP-Rule" id="MF_01458"/>
    </source>
</evidence>